<protein>
    <submittedName>
        <fullName evidence="3">Uncharacterized protein</fullName>
    </submittedName>
</protein>
<accession>B8C975</accession>
<dbReference type="HOGENOM" id="CLU_602029_0_0_1"/>
<evidence type="ECO:0000256" key="1">
    <source>
        <dbReference type="SAM" id="MobiDB-lite"/>
    </source>
</evidence>
<sequence length="455" mass="51631">MTPTYSDMHSTEIDTLLPTPENNRKSHRHRGFHHRGQRRLVVGSAVLLAIVLVAYAVHYRPQYQHEYHKLKERRYKPKHQLNQLEQSTQTMLEAFLKVPDTILKQDQVSKAGKDKLGASHSHHTKQGKMDVLVDEGNKSNDRSVNAPRVFKCTSQLMIMRHCDKDVKTTVNGKVHITDASDPLGNRHCNPKGVERSKYISSLFVDRKEYNELIQHTEMDVPMVSSSLKHASVESAKTMAPTKPQFPAPLKLYALNNARLKKNPNKEHKNFREVETITPLSKKFHLGIDERFGVKEEGELAMDYFSMLSESVTSNVERMGRMMNATDSSSWEDQYHSEDDSSIHGLCHSGMTVVNWKHSRIPILARAFGCGGDEGCPKKYHGSDFDTVWIITFHYSMFLDNDIDLSGPAGYAVESSTKKGGFIRNINHHEAKMARGISGSWRISADLINEGFDPVY</sequence>
<dbReference type="EMBL" id="CM000646">
    <property type="protein sequence ID" value="EED89804.1"/>
    <property type="molecule type" value="Genomic_DNA"/>
</dbReference>
<evidence type="ECO:0000313" key="3">
    <source>
        <dbReference type="EMBL" id="EED89804.1"/>
    </source>
</evidence>
<dbReference type="Proteomes" id="UP000001449">
    <property type="component" value="Chromosome 10"/>
</dbReference>
<proteinExistence type="predicted"/>
<feature type="transmembrane region" description="Helical" evidence="2">
    <location>
        <begin position="40"/>
        <end position="59"/>
    </location>
</feature>
<dbReference type="eggNOG" id="ENOG502RFWJ">
    <property type="taxonomic scope" value="Eukaryota"/>
</dbReference>
<dbReference type="RefSeq" id="XP_002292608.1">
    <property type="nucleotide sequence ID" value="XM_002292572.1"/>
</dbReference>
<dbReference type="KEGG" id="tps:THAPSDRAFT_24140"/>
<evidence type="ECO:0000256" key="2">
    <source>
        <dbReference type="SAM" id="Phobius"/>
    </source>
</evidence>
<keyword evidence="2" id="KW-0812">Transmembrane</keyword>
<keyword evidence="2" id="KW-1133">Transmembrane helix</keyword>
<dbReference type="PaxDb" id="35128-Thaps24140"/>
<keyword evidence="2" id="KW-0472">Membrane</keyword>
<dbReference type="InParanoid" id="B8C975"/>
<gene>
    <name evidence="3" type="ORF">THAPSDRAFT_24140</name>
</gene>
<dbReference type="AlphaFoldDB" id="B8C975"/>
<evidence type="ECO:0000313" key="4">
    <source>
        <dbReference type="Proteomes" id="UP000001449"/>
    </source>
</evidence>
<keyword evidence="4" id="KW-1185">Reference proteome</keyword>
<feature type="compositionally biased region" description="Basic residues" evidence="1">
    <location>
        <begin position="25"/>
        <end position="35"/>
    </location>
</feature>
<name>B8C975_THAPS</name>
<organism evidence="3 4">
    <name type="scientific">Thalassiosira pseudonana</name>
    <name type="common">Marine diatom</name>
    <name type="synonym">Cyclotella nana</name>
    <dbReference type="NCBI Taxonomy" id="35128"/>
    <lineage>
        <taxon>Eukaryota</taxon>
        <taxon>Sar</taxon>
        <taxon>Stramenopiles</taxon>
        <taxon>Ochrophyta</taxon>
        <taxon>Bacillariophyta</taxon>
        <taxon>Coscinodiscophyceae</taxon>
        <taxon>Thalassiosirophycidae</taxon>
        <taxon>Thalassiosirales</taxon>
        <taxon>Thalassiosiraceae</taxon>
        <taxon>Thalassiosira</taxon>
    </lineage>
</organism>
<reference evidence="3 4" key="1">
    <citation type="journal article" date="2004" name="Science">
        <title>The genome of the diatom Thalassiosira pseudonana: ecology, evolution, and metabolism.</title>
        <authorList>
            <person name="Armbrust E.V."/>
            <person name="Berges J.A."/>
            <person name="Bowler C."/>
            <person name="Green B.R."/>
            <person name="Martinez D."/>
            <person name="Putnam N.H."/>
            <person name="Zhou S."/>
            <person name="Allen A.E."/>
            <person name="Apt K.E."/>
            <person name="Bechner M."/>
            <person name="Brzezinski M.A."/>
            <person name="Chaal B.K."/>
            <person name="Chiovitti A."/>
            <person name="Davis A.K."/>
            <person name="Demarest M.S."/>
            <person name="Detter J.C."/>
            <person name="Glavina T."/>
            <person name="Goodstein D."/>
            <person name="Hadi M.Z."/>
            <person name="Hellsten U."/>
            <person name="Hildebrand M."/>
            <person name="Jenkins B.D."/>
            <person name="Jurka J."/>
            <person name="Kapitonov V.V."/>
            <person name="Kroger N."/>
            <person name="Lau W.W."/>
            <person name="Lane T.W."/>
            <person name="Larimer F.W."/>
            <person name="Lippmeier J.C."/>
            <person name="Lucas S."/>
            <person name="Medina M."/>
            <person name="Montsant A."/>
            <person name="Obornik M."/>
            <person name="Parker M.S."/>
            <person name="Palenik B."/>
            <person name="Pazour G.J."/>
            <person name="Richardson P.M."/>
            <person name="Rynearson T.A."/>
            <person name="Saito M.A."/>
            <person name="Schwartz D.C."/>
            <person name="Thamatrakoln K."/>
            <person name="Valentin K."/>
            <person name="Vardi A."/>
            <person name="Wilkerson F.P."/>
            <person name="Rokhsar D.S."/>
        </authorList>
    </citation>
    <scope>NUCLEOTIDE SEQUENCE [LARGE SCALE GENOMIC DNA]</scope>
    <source>
        <strain evidence="3 4">CCMP1335</strain>
    </source>
</reference>
<dbReference type="GeneID" id="7447044"/>
<reference evidence="3 4" key="2">
    <citation type="journal article" date="2008" name="Nature">
        <title>The Phaeodactylum genome reveals the evolutionary history of diatom genomes.</title>
        <authorList>
            <person name="Bowler C."/>
            <person name="Allen A.E."/>
            <person name="Badger J.H."/>
            <person name="Grimwood J."/>
            <person name="Jabbari K."/>
            <person name="Kuo A."/>
            <person name="Maheswari U."/>
            <person name="Martens C."/>
            <person name="Maumus F."/>
            <person name="Otillar R.P."/>
            <person name="Rayko E."/>
            <person name="Salamov A."/>
            <person name="Vandepoele K."/>
            <person name="Beszteri B."/>
            <person name="Gruber A."/>
            <person name="Heijde M."/>
            <person name="Katinka M."/>
            <person name="Mock T."/>
            <person name="Valentin K."/>
            <person name="Verret F."/>
            <person name="Berges J.A."/>
            <person name="Brownlee C."/>
            <person name="Cadoret J.P."/>
            <person name="Chiovitti A."/>
            <person name="Choi C.J."/>
            <person name="Coesel S."/>
            <person name="De Martino A."/>
            <person name="Detter J.C."/>
            <person name="Durkin C."/>
            <person name="Falciatore A."/>
            <person name="Fournet J."/>
            <person name="Haruta M."/>
            <person name="Huysman M.J."/>
            <person name="Jenkins B.D."/>
            <person name="Jiroutova K."/>
            <person name="Jorgensen R.E."/>
            <person name="Joubert Y."/>
            <person name="Kaplan A."/>
            <person name="Kroger N."/>
            <person name="Kroth P.G."/>
            <person name="La Roche J."/>
            <person name="Lindquist E."/>
            <person name="Lommer M."/>
            <person name="Martin-Jezequel V."/>
            <person name="Lopez P.J."/>
            <person name="Lucas S."/>
            <person name="Mangogna M."/>
            <person name="McGinnis K."/>
            <person name="Medlin L.K."/>
            <person name="Montsant A."/>
            <person name="Oudot-Le Secq M.P."/>
            <person name="Napoli C."/>
            <person name="Obornik M."/>
            <person name="Parker M.S."/>
            <person name="Petit J.L."/>
            <person name="Porcel B.M."/>
            <person name="Poulsen N."/>
            <person name="Robison M."/>
            <person name="Rychlewski L."/>
            <person name="Rynearson T.A."/>
            <person name="Schmutz J."/>
            <person name="Shapiro H."/>
            <person name="Siaut M."/>
            <person name="Stanley M."/>
            <person name="Sussman M.R."/>
            <person name="Taylor A.R."/>
            <person name="Vardi A."/>
            <person name="von Dassow P."/>
            <person name="Vyverman W."/>
            <person name="Willis A."/>
            <person name="Wyrwicz L.S."/>
            <person name="Rokhsar D.S."/>
            <person name="Weissenbach J."/>
            <person name="Armbrust E.V."/>
            <person name="Green B.R."/>
            <person name="Van de Peer Y."/>
            <person name="Grigoriev I.V."/>
        </authorList>
    </citation>
    <scope>NUCLEOTIDE SEQUENCE [LARGE SCALE GENOMIC DNA]</scope>
    <source>
        <strain evidence="3 4">CCMP1335</strain>
    </source>
</reference>
<feature type="region of interest" description="Disordered" evidence="1">
    <location>
        <begin position="1"/>
        <end position="35"/>
    </location>
</feature>